<evidence type="ECO:0000256" key="5">
    <source>
        <dbReference type="ARBA" id="ARBA00022723"/>
    </source>
</evidence>
<comment type="caution">
    <text evidence="17">The sequence shown here is derived from an EMBL/GenBank/DDBJ whole genome shotgun (WGS) entry which is preliminary data.</text>
</comment>
<feature type="region of interest" description="Disordered" evidence="15">
    <location>
        <begin position="585"/>
        <end position="629"/>
    </location>
</feature>
<dbReference type="PANTHER" id="PTHR16036">
    <property type="entry name" value="ANKYRIN REPEAT AND ZINC FINGER DOMAIN-CONTAINING PROTEIN 1"/>
    <property type="match status" value="1"/>
</dbReference>
<keyword evidence="12" id="KW-0175">Coiled coil</keyword>
<dbReference type="GO" id="GO:0005737">
    <property type="term" value="C:cytoplasm"/>
    <property type="evidence" value="ECO:0007669"/>
    <property type="project" value="UniProtKB-SubCell"/>
</dbReference>
<dbReference type="PROSITE" id="PS50088">
    <property type="entry name" value="ANK_REPEAT"/>
    <property type="match status" value="1"/>
</dbReference>
<evidence type="ECO:0000256" key="14">
    <source>
        <dbReference type="PROSITE-ProRule" id="PRU01389"/>
    </source>
</evidence>
<keyword evidence="9 14" id="KW-0378">Hydrolase</keyword>
<evidence type="ECO:0000313" key="17">
    <source>
        <dbReference type="EMBL" id="KAA0715932.1"/>
    </source>
</evidence>
<reference evidence="17 18" key="1">
    <citation type="journal article" date="2019" name="Mol. Ecol. Resour.">
        <title>Chromosome-level genome assembly of Triplophysa tibetana, a fish adapted to the harsh high-altitude environment of the Tibetan Plateau.</title>
        <authorList>
            <person name="Yang X."/>
            <person name="Liu H."/>
            <person name="Ma Z."/>
            <person name="Zou Y."/>
            <person name="Zou M."/>
            <person name="Mao Y."/>
            <person name="Li X."/>
            <person name="Wang H."/>
            <person name="Chen T."/>
            <person name="Wang W."/>
            <person name="Yang R."/>
        </authorList>
    </citation>
    <scope>NUCLEOTIDE SEQUENCE [LARGE SCALE GENOMIC DNA]</scope>
    <source>
        <strain evidence="17">TTIB1903HZAU</strain>
        <tissue evidence="17">Muscle</tissue>
    </source>
</reference>
<dbReference type="Pfam" id="PF18716">
    <property type="entry name" value="VATC"/>
    <property type="match status" value="1"/>
</dbReference>
<dbReference type="PROSITE" id="PS52044">
    <property type="entry name" value="VLRF1"/>
    <property type="match status" value="1"/>
</dbReference>
<dbReference type="GO" id="GO:0008270">
    <property type="term" value="F:zinc ion binding"/>
    <property type="evidence" value="ECO:0007669"/>
    <property type="project" value="UniProtKB-KW"/>
</dbReference>
<dbReference type="InterPro" id="IPR041175">
    <property type="entry name" value="VLRF1/Vms1"/>
</dbReference>
<name>A0A5A9P2A2_9TELE</name>
<keyword evidence="4 14" id="KW-0540">Nuclease</keyword>
<dbReference type="AlphaFoldDB" id="A0A5A9P2A2"/>
<dbReference type="InterPro" id="IPR041540">
    <property type="entry name" value="VATC"/>
</dbReference>
<evidence type="ECO:0000256" key="9">
    <source>
        <dbReference type="ARBA" id="ARBA00022801"/>
    </source>
</evidence>
<keyword evidence="8" id="KW-0863">Zinc-finger</keyword>
<feature type="region of interest" description="Disordered" evidence="15">
    <location>
        <begin position="409"/>
        <end position="449"/>
    </location>
</feature>
<evidence type="ECO:0000256" key="13">
    <source>
        <dbReference type="PROSITE-ProRule" id="PRU00023"/>
    </source>
</evidence>
<evidence type="ECO:0000259" key="16">
    <source>
        <dbReference type="PROSITE" id="PS52044"/>
    </source>
</evidence>
<dbReference type="InterPro" id="IPR047139">
    <property type="entry name" value="ANKZ1/VMS1"/>
</dbReference>
<dbReference type="PANTHER" id="PTHR16036:SF2">
    <property type="entry name" value="TRNA ENDONUCLEASE ANKZF1"/>
    <property type="match status" value="1"/>
</dbReference>
<keyword evidence="7 14" id="KW-0255">Endonuclease</keyword>
<accession>A0A5A9P2A2</accession>
<evidence type="ECO:0000256" key="4">
    <source>
        <dbReference type="ARBA" id="ARBA00022722"/>
    </source>
</evidence>
<feature type="compositionally biased region" description="Basic and acidic residues" evidence="15">
    <location>
        <begin position="417"/>
        <end position="434"/>
    </location>
</feature>
<dbReference type="GO" id="GO:0036503">
    <property type="term" value="P:ERAD pathway"/>
    <property type="evidence" value="ECO:0007669"/>
    <property type="project" value="TreeGrafter"/>
</dbReference>
<dbReference type="Gene3D" id="1.25.40.20">
    <property type="entry name" value="Ankyrin repeat-containing domain"/>
    <property type="match status" value="1"/>
</dbReference>
<dbReference type="GO" id="GO:0016787">
    <property type="term" value="F:hydrolase activity"/>
    <property type="evidence" value="ECO:0007669"/>
    <property type="project" value="UniProtKB-KW"/>
</dbReference>
<dbReference type="InterPro" id="IPR036770">
    <property type="entry name" value="Ankyrin_rpt-contain_sf"/>
</dbReference>
<evidence type="ECO:0000256" key="1">
    <source>
        <dbReference type="ARBA" id="ARBA00004496"/>
    </source>
</evidence>
<protein>
    <submittedName>
        <fullName evidence="17">Zinc finger domain-containing protein 1</fullName>
    </submittedName>
</protein>
<evidence type="ECO:0000256" key="2">
    <source>
        <dbReference type="ARBA" id="ARBA00009262"/>
    </source>
</evidence>
<feature type="compositionally biased region" description="Basic and acidic residues" evidence="15">
    <location>
        <begin position="602"/>
        <end position="629"/>
    </location>
</feature>
<evidence type="ECO:0000256" key="8">
    <source>
        <dbReference type="ARBA" id="ARBA00022771"/>
    </source>
</evidence>
<feature type="compositionally biased region" description="Acidic residues" evidence="15">
    <location>
        <begin position="435"/>
        <end position="449"/>
    </location>
</feature>
<keyword evidence="3 14" id="KW-0963">Cytoplasm</keyword>
<dbReference type="GO" id="GO:0004519">
    <property type="term" value="F:endonuclease activity"/>
    <property type="evidence" value="ECO:0007669"/>
    <property type="project" value="UniProtKB-KW"/>
</dbReference>
<keyword evidence="10" id="KW-0862">Zinc</keyword>
<evidence type="ECO:0000256" key="6">
    <source>
        <dbReference type="ARBA" id="ARBA00022737"/>
    </source>
</evidence>
<comment type="similarity">
    <text evidence="2 14">Belongs to the ANKZF1/VMS1 family.</text>
</comment>
<feature type="region of interest" description="Disordered" evidence="15">
    <location>
        <begin position="25"/>
        <end position="53"/>
    </location>
</feature>
<keyword evidence="18" id="KW-1185">Reference proteome</keyword>
<feature type="compositionally biased region" description="Low complexity" evidence="15">
    <location>
        <begin position="356"/>
        <end position="370"/>
    </location>
</feature>
<proteinExistence type="inferred from homology"/>
<evidence type="ECO:0000256" key="12">
    <source>
        <dbReference type="ARBA" id="ARBA00023054"/>
    </source>
</evidence>
<keyword evidence="11 13" id="KW-0040">ANK repeat</keyword>
<comment type="subcellular location">
    <subcellularLocation>
        <location evidence="1">Cytoplasm</location>
    </subcellularLocation>
</comment>
<evidence type="ECO:0000256" key="7">
    <source>
        <dbReference type="ARBA" id="ARBA00022759"/>
    </source>
</evidence>
<organism evidence="17 18">
    <name type="scientific">Triplophysa tibetana</name>
    <dbReference type="NCBI Taxonomy" id="1572043"/>
    <lineage>
        <taxon>Eukaryota</taxon>
        <taxon>Metazoa</taxon>
        <taxon>Chordata</taxon>
        <taxon>Craniata</taxon>
        <taxon>Vertebrata</taxon>
        <taxon>Euteleostomi</taxon>
        <taxon>Actinopterygii</taxon>
        <taxon>Neopterygii</taxon>
        <taxon>Teleostei</taxon>
        <taxon>Ostariophysi</taxon>
        <taxon>Cypriniformes</taxon>
        <taxon>Nemacheilidae</taxon>
        <taxon>Triplophysa</taxon>
    </lineage>
</organism>
<dbReference type="SUPFAM" id="SSF48403">
    <property type="entry name" value="Ankyrin repeat"/>
    <property type="match status" value="1"/>
</dbReference>
<feature type="active site" evidence="14">
    <location>
        <position position="229"/>
    </location>
</feature>
<gene>
    <name evidence="17" type="ORF">E1301_Tti019658</name>
</gene>
<dbReference type="PROSITE" id="PS50297">
    <property type="entry name" value="ANK_REP_REGION"/>
    <property type="match status" value="1"/>
</dbReference>
<feature type="domain" description="VLRF1" evidence="16">
    <location>
        <begin position="186"/>
        <end position="329"/>
    </location>
</feature>
<dbReference type="InterPro" id="IPR002110">
    <property type="entry name" value="Ankyrin_rpt"/>
</dbReference>
<evidence type="ECO:0000256" key="15">
    <source>
        <dbReference type="SAM" id="MobiDB-lite"/>
    </source>
</evidence>
<evidence type="ECO:0000256" key="10">
    <source>
        <dbReference type="ARBA" id="ARBA00022833"/>
    </source>
</evidence>
<feature type="region of interest" description="Disordered" evidence="15">
    <location>
        <begin position="353"/>
        <end position="388"/>
    </location>
</feature>
<keyword evidence="5" id="KW-0479">Metal-binding</keyword>
<dbReference type="EMBL" id="SOYY01000010">
    <property type="protein sequence ID" value="KAA0715932.1"/>
    <property type="molecule type" value="Genomic_DNA"/>
</dbReference>
<keyword evidence="6" id="KW-0677">Repeat</keyword>
<dbReference type="SMART" id="SM00248">
    <property type="entry name" value="ANK"/>
    <property type="match status" value="2"/>
</dbReference>
<comment type="domain">
    <text evidence="14">The VLRF1 domain mediates binding to the 60S ribosomal subunit.</text>
</comment>
<dbReference type="Proteomes" id="UP000324632">
    <property type="component" value="Chromosome 10"/>
</dbReference>
<dbReference type="Pfam" id="PF18826">
    <property type="entry name" value="bVLRF1"/>
    <property type="match status" value="1"/>
</dbReference>
<evidence type="ECO:0000256" key="11">
    <source>
        <dbReference type="ARBA" id="ARBA00023043"/>
    </source>
</evidence>
<feature type="compositionally biased region" description="Acidic residues" evidence="15">
    <location>
        <begin position="371"/>
        <end position="386"/>
    </location>
</feature>
<evidence type="ECO:0000256" key="3">
    <source>
        <dbReference type="ARBA" id="ARBA00022490"/>
    </source>
</evidence>
<sequence>MASPELRSVFELCVDQNVIAGLRERSGPLAQQELPQPSDIEDGHSRRTGSSGEVSDRMFCSACQCPFDSREEQMEHYKLDWHRFNLRQRLEGRSAVTVDEFEKKTGTGDISSISGSDSESENEILADVTSEGTDETLDTDQSLCRLSSKVAFQNSEGQYLTLYRCVLQSKRDSEEDLVSSLQKISCNTVWVILMTGGGHFAGAVFKGKEILQHKTFHRYTVRAKRGTAQGLRDSQNRSHTPKSAGAALRRYNEAALVKDIHDLLESWAEFLEEASAIFLRASSYNKSIFFGARGAPMDKTDQRVRILPFATRRATFSEIKRAFDRLSTLHIYQKDADMSSILSLSKKVWKKKKPKPISQTMPEPNTNVPVEAEEVEERSSDEEDSGVLETVEVTLGTLDLREYEVQPNKKKRKKWKEKREAPSSREITEAKPDDETVEEPEPEDEVDDSWEYSLRDALFTACKTGDIKTLCTLMQLSEDQEKGFERDTREKSTSDTTKVSCLLNKPIDSAGFTLLHVASAAAQKSVIRLLLDAGSDPAKKDKKGQTPYVVAPEKDTRSIFRKYMAEHPHKYDYTKAQVPAPLSEEIESKNAEKKKAQKVARKQKEKEQKEEKLKKQQEEEEKKRFTALSDREKRALAAERRLAQHIAATGEILTNIRRCFQCGESLLGKIPFEYLEYSFCTPRCVQAHRKANAAARP</sequence>
<evidence type="ECO:0000313" key="18">
    <source>
        <dbReference type="Proteomes" id="UP000324632"/>
    </source>
</evidence>
<feature type="repeat" description="ANK" evidence="13">
    <location>
        <begin position="510"/>
        <end position="542"/>
    </location>
</feature>